<comment type="caution">
    <text evidence="2">The sequence shown here is derived from an EMBL/GenBank/DDBJ whole genome shotgun (WGS) entry which is preliminary data.</text>
</comment>
<sequence>MSRLLGVPARECSRTACSRPAVSSLTFVYEDSTAVLGPLSRVSEPHAYDLCREHAAGMTAPRGWELLRVAGGEEVSDDLLALADAVRPPRATPPSSPAAASSATRPSGASGAAHRARENAETGPRHLHVLRGSDD</sequence>
<accession>A0A2A3YIT4</accession>
<dbReference type="AlphaFoldDB" id="A0A2A3YIT4"/>
<organism evidence="2 3">
    <name type="scientific">Brachybacterium alimentarium</name>
    <dbReference type="NCBI Taxonomy" id="47845"/>
    <lineage>
        <taxon>Bacteria</taxon>
        <taxon>Bacillati</taxon>
        <taxon>Actinomycetota</taxon>
        <taxon>Actinomycetes</taxon>
        <taxon>Micrococcales</taxon>
        <taxon>Dermabacteraceae</taxon>
        <taxon>Brachybacterium</taxon>
    </lineage>
</organism>
<evidence type="ECO:0000313" key="3">
    <source>
        <dbReference type="Proteomes" id="UP000218598"/>
    </source>
</evidence>
<dbReference type="EMBL" id="NRGR01000016">
    <property type="protein sequence ID" value="PCC39207.1"/>
    <property type="molecule type" value="Genomic_DNA"/>
</dbReference>
<reference evidence="2 3" key="1">
    <citation type="journal article" date="2017" name="Elife">
        <title>Extensive horizontal gene transfer in cheese-associated bacteria.</title>
        <authorList>
            <person name="Bonham K.S."/>
            <person name="Wolfe B.E."/>
            <person name="Dutton R.J."/>
        </authorList>
    </citation>
    <scope>NUCLEOTIDE SEQUENCE [LARGE SCALE GENOMIC DNA]</scope>
    <source>
        <strain evidence="2 3">341_9</strain>
    </source>
</reference>
<feature type="compositionally biased region" description="Low complexity" evidence="1">
    <location>
        <begin position="97"/>
        <end position="113"/>
    </location>
</feature>
<dbReference type="Pfam" id="PF12005">
    <property type="entry name" value="DUF3499"/>
    <property type="match status" value="1"/>
</dbReference>
<evidence type="ECO:0008006" key="4">
    <source>
        <dbReference type="Google" id="ProtNLM"/>
    </source>
</evidence>
<dbReference type="OrthoDB" id="3216194at2"/>
<protein>
    <recommendedName>
        <fullName evidence="4">DUF3499 domain-containing protein</fullName>
    </recommendedName>
</protein>
<name>A0A2A3YIT4_9MICO</name>
<feature type="region of interest" description="Disordered" evidence="1">
    <location>
        <begin position="85"/>
        <end position="135"/>
    </location>
</feature>
<keyword evidence="3" id="KW-1185">Reference proteome</keyword>
<dbReference type="Proteomes" id="UP000218598">
    <property type="component" value="Unassembled WGS sequence"/>
</dbReference>
<proteinExistence type="predicted"/>
<dbReference type="InterPro" id="IPR021888">
    <property type="entry name" value="DUF3499"/>
</dbReference>
<feature type="compositionally biased region" description="Basic and acidic residues" evidence="1">
    <location>
        <begin position="115"/>
        <end position="124"/>
    </location>
</feature>
<gene>
    <name evidence="2" type="ORF">CIK66_10035</name>
</gene>
<evidence type="ECO:0000256" key="1">
    <source>
        <dbReference type="SAM" id="MobiDB-lite"/>
    </source>
</evidence>
<evidence type="ECO:0000313" key="2">
    <source>
        <dbReference type="EMBL" id="PCC39207.1"/>
    </source>
</evidence>